<evidence type="ECO:0000313" key="2">
    <source>
        <dbReference type="EMBL" id="PZP32461.1"/>
    </source>
</evidence>
<evidence type="ECO:0000259" key="1">
    <source>
        <dbReference type="Pfam" id="PF10137"/>
    </source>
</evidence>
<sequence length="284" mass="31830">MYFQVLIETNEKVGKSGKNKQYFELDRTDLAEVEERVIEPFLRGEDFQFDGYFLTKSEVKRIVIKKTEKTAQELSQYENEHMPPGVIMFVSPKDIVDYDKYTKDITQDVFDRLKTKGPKASTVSPHAPLTNQAAKPAVDRSRVFIVHGRDDLAQVSAARFVEKLGLTAVILHEQVSAGKTIIEKIEQHTNVGFALVLYTPCDTGGLAGEAPKPRARQNVVFEHGYLIAKLGRSNVRALVKSGVEVPNDISGVVYVPLDEHGAWHLAVAKELRNACYDIDMNKVI</sequence>
<dbReference type="EMBL" id="QFOD01000008">
    <property type="protein sequence ID" value="PZP32461.1"/>
    <property type="molecule type" value="Genomic_DNA"/>
</dbReference>
<dbReference type="Proteomes" id="UP000249633">
    <property type="component" value="Unassembled WGS sequence"/>
</dbReference>
<dbReference type="GO" id="GO:0050135">
    <property type="term" value="F:NADP+ nucleosidase activity"/>
    <property type="evidence" value="ECO:0007669"/>
    <property type="project" value="InterPro"/>
</dbReference>
<dbReference type="InterPro" id="IPR019302">
    <property type="entry name" value="CAP12/PCTIR_TIR_dom"/>
</dbReference>
<proteinExistence type="predicted"/>
<name>A0A2W5DKQ2_9BURK</name>
<organism evidence="2 3">
    <name type="scientific">Roseateles depolymerans</name>
    <dbReference type="NCBI Taxonomy" id="76731"/>
    <lineage>
        <taxon>Bacteria</taxon>
        <taxon>Pseudomonadati</taxon>
        <taxon>Pseudomonadota</taxon>
        <taxon>Betaproteobacteria</taxon>
        <taxon>Burkholderiales</taxon>
        <taxon>Sphaerotilaceae</taxon>
        <taxon>Roseateles</taxon>
    </lineage>
</organism>
<dbReference type="Pfam" id="PF10137">
    <property type="entry name" value="CAP12-PCTIR_TIR"/>
    <property type="match status" value="1"/>
</dbReference>
<comment type="caution">
    <text evidence="2">The sequence shown here is derived from an EMBL/GenBank/DDBJ whole genome shotgun (WGS) entry which is preliminary data.</text>
</comment>
<gene>
    <name evidence="2" type="ORF">DI603_10560</name>
</gene>
<feature type="domain" description="CD-NTase-associated protein 12/Pycsar effector protein TIR" evidence="1">
    <location>
        <begin position="142"/>
        <end position="258"/>
    </location>
</feature>
<protein>
    <submittedName>
        <fullName evidence="2">DNA-binding protein</fullName>
    </submittedName>
</protein>
<dbReference type="GO" id="GO:0003677">
    <property type="term" value="F:DNA binding"/>
    <property type="evidence" value="ECO:0007669"/>
    <property type="project" value="UniProtKB-KW"/>
</dbReference>
<reference evidence="2 3" key="1">
    <citation type="submission" date="2017-08" db="EMBL/GenBank/DDBJ databases">
        <title>Infants hospitalized years apart are colonized by the same room-sourced microbial strains.</title>
        <authorList>
            <person name="Brooks B."/>
            <person name="Olm M.R."/>
            <person name="Firek B.A."/>
            <person name="Baker R."/>
            <person name="Thomas B.C."/>
            <person name="Morowitz M.J."/>
            <person name="Banfield J.F."/>
        </authorList>
    </citation>
    <scope>NUCLEOTIDE SEQUENCE [LARGE SCALE GENOMIC DNA]</scope>
    <source>
        <strain evidence="2">S2_012_000_R2_81</strain>
    </source>
</reference>
<keyword evidence="2" id="KW-0238">DNA-binding</keyword>
<dbReference type="AlphaFoldDB" id="A0A2W5DKQ2"/>
<accession>A0A2W5DKQ2</accession>
<evidence type="ECO:0000313" key="3">
    <source>
        <dbReference type="Proteomes" id="UP000249633"/>
    </source>
</evidence>